<dbReference type="Proteomes" id="UP000222601">
    <property type="component" value="Segment"/>
</dbReference>
<protein>
    <submittedName>
        <fullName evidence="1">Uncharacterized protein</fullName>
    </submittedName>
</protein>
<organism evidence="1">
    <name type="scientific">Escherichia phage vB_EcoS_ESCO41</name>
    <dbReference type="NCBI Taxonomy" id="2496547"/>
    <lineage>
        <taxon>Viruses</taxon>
        <taxon>Duplodnaviria</taxon>
        <taxon>Heunggongvirae</taxon>
        <taxon>Uroviricota</taxon>
        <taxon>Caudoviricetes</taxon>
        <taxon>Drexlerviridae</taxon>
        <taxon>Nouzillyvirus</taxon>
        <taxon>Nouzillyvirus ESCO41</taxon>
    </lineage>
</organism>
<evidence type="ECO:0000313" key="2">
    <source>
        <dbReference type="Proteomes" id="UP000222601"/>
    </source>
</evidence>
<evidence type="ECO:0000313" key="1">
    <source>
        <dbReference type="EMBL" id="AQY55316.1"/>
    </source>
</evidence>
<gene>
    <name evidence="1" type="ORF">ESCO41_00009</name>
</gene>
<dbReference type="EMBL" id="KY619305">
    <property type="protein sequence ID" value="AQY55316.1"/>
    <property type="molecule type" value="Genomic_DNA"/>
</dbReference>
<keyword evidence="2" id="KW-1185">Reference proteome</keyword>
<proteinExistence type="predicted"/>
<name>A0A1U9WR41_9CAUD</name>
<accession>A0A1U9WR41</accession>
<reference evidence="1" key="1">
    <citation type="submission" date="2017-02" db="EMBL/GenBank/DDBJ databases">
        <title>Characterization of a new coliphage vB_EcoS_ESCO41.</title>
        <authorList>
            <person name="Trotereau A."/>
            <person name="Schouler C."/>
        </authorList>
    </citation>
    <scope>NUCLEOTIDE SEQUENCE [LARGE SCALE GENOMIC DNA]</scope>
</reference>
<sequence length="81" mass="9328">MVTVEVGRQAVWDHCKEAGISDDIALIAKYFDIKDICVIFNGKMTYIHERPRKLIRVPANSVKIDYRACIQATKDAARRYK</sequence>